<evidence type="ECO:0000313" key="3">
    <source>
        <dbReference type="WBParaSite" id="nRc.2.0.1.t45325-RA"/>
    </source>
</evidence>
<sequence>MKTQYLEKAGREYESESHKVCSTLPRRNSSIQKCDSRRRDTLANAISVPIGTKFPSTLGLPDLSNRKCIDVNGGPDALPPKYHTVLEIRSSNDALKSSKSKRWKTVFAQTSNFLTKKASTKVAYLQRKRKLIDHQFLTNLPYRSHQNESVGEHMRHARSEENLAPVARSKNVHLNDDQIFQRKMNRRSLREDISKREYASSQEKTSSPVDTSTKIHEKNENSKIEYAAVLKKNSSVDREAKVLYRSNTSVSARTGRKSRVNCKAFSEDFQCYHVPYTISVRVNLEPLHPISDSFADCDLSSPIALESQRASFSLSNDENAKHFLSSVTAVSSDFDLPPVFSSNSSMSSATESLMPPKNVEQVPIPASLSDNRDSQRFLQNSKKVAKVLPLNENNFHNFIVGDVRDEDEEVHDSGSDERTSATTNFPDRRESSEDFWKPGSRITSYSLDSEIDTVCRQFLQNSSAANSFFPKSEGSITESIIDPPVASSSSHYNNKFPSLKAKKTTADGKCPDYDNLNDFFDIISDDLNAIEKYSCKNRDKFGSLSLKSKNDKDANDNFYHPRHLIKRLSLVETSSVGIPLNIDGTDQFNRGKSNAFKFDDLRHEHTCAPSSSHRPTRKPISLDDEMASCCSNKFKSEKFENKRRQDYNDIKCTPASFYRNCGDKSTDAVVMIGKNLISSVETAANEIPNRSNKILNEQISTVELYPPKSKAVLKEEDPVDSCDELIHCPLFRKQRQALAVSSYSYSSSNEFADDQILSNNVRDSEKEQSRSNH</sequence>
<feature type="region of interest" description="Disordered" evidence="1">
    <location>
        <begin position="183"/>
        <end position="215"/>
    </location>
</feature>
<dbReference type="Proteomes" id="UP000887565">
    <property type="component" value="Unplaced"/>
</dbReference>
<accession>A0A915L6B7</accession>
<dbReference type="AlphaFoldDB" id="A0A915L6B7"/>
<feature type="region of interest" description="Disordered" evidence="1">
    <location>
        <begin position="754"/>
        <end position="773"/>
    </location>
</feature>
<dbReference type="WBParaSite" id="nRc.2.0.1.t45325-RA">
    <property type="protein sequence ID" value="nRc.2.0.1.t45325-RA"/>
    <property type="gene ID" value="nRc.2.0.1.g45325"/>
</dbReference>
<evidence type="ECO:0000256" key="1">
    <source>
        <dbReference type="SAM" id="MobiDB-lite"/>
    </source>
</evidence>
<protein>
    <submittedName>
        <fullName evidence="3">Uncharacterized protein</fullName>
    </submittedName>
</protein>
<evidence type="ECO:0000313" key="2">
    <source>
        <dbReference type="Proteomes" id="UP000887565"/>
    </source>
</evidence>
<name>A0A915L6B7_ROMCU</name>
<feature type="compositionally biased region" description="Basic and acidic residues" evidence="1">
    <location>
        <begin position="188"/>
        <end position="198"/>
    </location>
</feature>
<feature type="compositionally biased region" description="Polar residues" evidence="1">
    <location>
        <begin position="199"/>
        <end position="212"/>
    </location>
</feature>
<keyword evidence="2" id="KW-1185">Reference proteome</keyword>
<proteinExistence type="predicted"/>
<reference evidence="3" key="1">
    <citation type="submission" date="2022-11" db="UniProtKB">
        <authorList>
            <consortium name="WormBaseParasite"/>
        </authorList>
    </citation>
    <scope>IDENTIFICATION</scope>
</reference>
<organism evidence="2 3">
    <name type="scientific">Romanomermis culicivorax</name>
    <name type="common">Nematode worm</name>
    <dbReference type="NCBI Taxonomy" id="13658"/>
    <lineage>
        <taxon>Eukaryota</taxon>
        <taxon>Metazoa</taxon>
        <taxon>Ecdysozoa</taxon>
        <taxon>Nematoda</taxon>
        <taxon>Enoplea</taxon>
        <taxon>Dorylaimia</taxon>
        <taxon>Mermithida</taxon>
        <taxon>Mermithoidea</taxon>
        <taxon>Mermithidae</taxon>
        <taxon>Romanomermis</taxon>
    </lineage>
</organism>
<feature type="region of interest" description="Disordered" evidence="1">
    <location>
        <begin position="345"/>
        <end position="372"/>
    </location>
</feature>
<feature type="compositionally biased region" description="Basic and acidic residues" evidence="1">
    <location>
        <begin position="762"/>
        <end position="773"/>
    </location>
</feature>
<feature type="region of interest" description="Disordered" evidence="1">
    <location>
        <begin position="406"/>
        <end position="434"/>
    </location>
</feature>